<evidence type="ECO:0000313" key="3">
    <source>
        <dbReference type="Proteomes" id="UP001457282"/>
    </source>
</evidence>
<name>A0AAW1X179_RUBAR</name>
<gene>
    <name evidence="2" type="ORF">M0R45_027496</name>
</gene>
<comment type="caution">
    <text evidence="2">The sequence shown here is derived from an EMBL/GenBank/DDBJ whole genome shotgun (WGS) entry which is preliminary data.</text>
</comment>
<organism evidence="2 3">
    <name type="scientific">Rubus argutus</name>
    <name type="common">Southern blackberry</name>
    <dbReference type="NCBI Taxonomy" id="59490"/>
    <lineage>
        <taxon>Eukaryota</taxon>
        <taxon>Viridiplantae</taxon>
        <taxon>Streptophyta</taxon>
        <taxon>Embryophyta</taxon>
        <taxon>Tracheophyta</taxon>
        <taxon>Spermatophyta</taxon>
        <taxon>Magnoliopsida</taxon>
        <taxon>eudicotyledons</taxon>
        <taxon>Gunneridae</taxon>
        <taxon>Pentapetalae</taxon>
        <taxon>rosids</taxon>
        <taxon>fabids</taxon>
        <taxon>Rosales</taxon>
        <taxon>Rosaceae</taxon>
        <taxon>Rosoideae</taxon>
        <taxon>Rosoideae incertae sedis</taxon>
        <taxon>Rubus</taxon>
    </lineage>
</organism>
<reference evidence="2 3" key="1">
    <citation type="journal article" date="2023" name="G3 (Bethesda)">
        <title>A chromosome-length genome assembly and annotation of blackberry (Rubus argutus, cv. 'Hillquist').</title>
        <authorList>
            <person name="Bruna T."/>
            <person name="Aryal R."/>
            <person name="Dudchenko O."/>
            <person name="Sargent D.J."/>
            <person name="Mead D."/>
            <person name="Buti M."/>
            <person name="Cavallini A."/>
            <person name="Hytonen T."/>
            <person name="Andres J."/>
            <person name="Pham M."/>
            <person name="Weisz D."/>
            <person name="Mascagni F."/>
            <person name="Usai G."/>
            <person name="Natali L."/>
            <person name="Bassil N."/>
            <person name="Fernandez G.E."/>
            <person name="Lomsadze A."/>
            <person name="Armour M."/>
            <person name="Olukolu B."/>
            <person name="Poorten T."/>
            <person name="Britton C."/>
            <person name="Davik J."/>
            <person name="Ashrafi H."/>
            <person name="Aiden E.L."/>
            <person name="Borodovsky M."/>
            <person name="Worthington M."/>
        </authorList>
    </citation>
    <scope>NUCLEOTIDE SEQUENCE [LARGE SCALE GENOMIC DNA]</scope>
    <source>
        <strain evidence="2">PI 553951</strain>
    </source>
</reference>
<evidence type="ECO:0000313" key="2">
    <source>
        <dbReference type="EMBL" id="KAK9930459.1"/>
    </source>
</evidence>
<dbReference type="EMBL" id="JBEDUW010000005">
    <property type="protein sequence ID" value="KAK9930459.1"/>
    <property type="molecule type" value="Genomic_DNA"/>
</dbReference>
<dbReference type="AlphaFoldDB" id="A0AAW1X179"/>
<proteinExistence type="predicted"/>
<evidence type="ECO:0000256" key="1">
    <source>
        <dbReference type="SAM" id="MobiDB-lite"/>
    </source>
</evidence>
<sequence length="189" mass="20421">MDAVHVSSARPATLYTQAKPSPAHKLQYAHHNEITINPAKNTITKPPRLLLWAAQNHRHLQSSSETRVSLSLLHDATIVDPPPSFLSQGRQPQSAAIFAEPHHIIQDGSPATQSQQSSPPASPSTHDAASQSEPTLGPALRRSITLHTPNQQLLQSTIAITQAPTSFFAAVPHPLRCRDEPPALLPSLL</sequence>
<keyword evidence="3" id="KW-1185">Reference proteome</keyword>
<protein>
    <submittedName>
        <fullName evidence="2">Uncharacterized protein</fullName>
    </submittedName>
</protein>
<accession>A0AAW1X179</accession>
<dbReference type="Proteomes" id="UP001457282">
    <property type="component" value="Unassembled WGS sequence"/>
</dbReference>
<feature type="compositionally biased region" description="Low complexity" evidence="1">
    <location>
        <begin position="109"/>
        <end position="125"/>
    </location>
</feature>
<feature type="region of interest" description="Disordered" evidence="1">
    <location>
        <begin position="107"/>
        <end position="135"/>
    </location>
</feature>